<evidence type="ECO:0000313" key="2">
    <source>
        <dbReference type="Proteomes" id="UP000621386"/>
    </source>
</evidence>
<name>A0ABS1P2T0_9ACTN</name>
<accession>A0ABS1P2T0</accession>
<dbReference type="Proteomes" id="UP000621386">
    <property type="component" value="Unassembled WGS sequence"/>
</dbReference>
<sequence>MAFTTTRNELLLVLVTDDRYLTEDRIALAAAAANAWNVDRLAPMLAVCNLGGGQPPYLSGIRTLPLVCALSQQAFNALADRWLDEARDLFTWCHREFGL</sequence>
<proteinExistence type="predicted"/>
<dbReference type="RefSeq" id="WP_201819368.1">
    <property type="nucleotide sequence ID" value="NZ_JAERRH010000006.1"/>
</dbReference>
<keyword evidence="2" id="KW-1185">Reference proteome</keyword>
<reference evidence="1 2" key="1">
    <citation type="submission" date="2021-01" db="EMBL/GenBank/DDBJ databases">
        <title>WGS of actinomycetes isolated from Thailand.</title>
        <authorList>
            <person name="Thawai C."/>
        </authorList>
    </citation>
    <scope>NUCLEOTIDE SEQUENCE [LARGE SCALE GENOMIC DNA]</scope>
    <source>
        <strain evidence="1 2">CH5-8</strain>
    </source>
</reference>
<dbReference type="EMBL" id="JAERRH010000006">
    <property type="protein sequence ID" value="MBL1106618.1"/>
    <property type="molecule type" value="Genomic_DNA"/>
</dbReference>
<protein>
    <submittedName>
        <fullName evidence="1">Uncharacterized protein</fullName>
    </submittedName>
</protein>
<gene>
    <name evidence="1" type="ORF">JK361_18770</name>
</gene>
<comment type="caution">
    <text evidence="1">The sequence shown here is derived from an EMBL/GenBank/DDBJ whole genome shotgun (WGS) entry which is preliminary data.</text>
</comment>
<organism evidence="1 2">
    <name type="scientific">Streptomyces musisoli</name>
    <dbReference type="NCBI Taxonomy" id="2802280"/>
    <lineage>
        <taxon>Bacteria</taxon>
        <taxon>Bacillati</taxon>
        <taxon>Actinomycetota</taxon>
        <taxon>Actinomycetes</taxon>
        <taxon>Kitasatosporales</taxon>
        <taxon>Streptomycetaceae</taxon>
        <taxon>Streptomyces</taxon>
    </lineage>
</organism>
<evidence type="ECO:0000313" key="1">
    <source>
        <dbReference type="EMBL" id="MBL1106618.1"/>
    </source>
</evidence>